<gene>
    <name evidence="3" type="ORF">ABC228_01230</name>
</gene>
<evidence type="ECO:0000259" key="2">
    <source>
        <dbReference type="PROSITE" id="PS50943"/>
    </source>
</evidence>
<comment type="caution">
    <text evidence="3">The sequence shown here is derived from an EMBL/GenBank/DDBJ whole genome shotgun (WGS) entry which is preliminary data.</text>
</comment>
<dbReference type="Gene3D" id="1.10.260.40">
    <property type="entry name" value="lambda repressor-like DNA-binding domains"/>
    <property type="match status" value="1"/>
</dbReference>
<name>A0ABU9XDH9_9BACI</name>
<proteinExistence type="predicted"/>
<accession>A0ABU9XDH9</accession>
<dbReference type="SUPFAM" id="SSF47413">
    <property type="entry name" value="lambda repressor-like DNA-binding domains"/>
    <property type="match status" value="1"/>
</dbReference>
<protein>
    <submittedName>
        <fullName evidence="3">Helix-turn-helix transcriptional regulator</fullName>
    </submittedName>
</protein>
<evidence type="ECO:0000313" key="3">
    <source>
        <dbReference type="EMBL" id="MEN2765796.1"/>
    </source>
</evidence>
<dbReference type="PANTHER" id="PTHR46558:SF4">
    <property type="entry name" value="DNA-BIDING PHAGE PROTEIN"/>
    <property type="match status" value="1"/>
</dbReference>
<dbReference type="Pfam" id="PF01381">
    <property type="entry name" value="HTH_3"/>
    <property type="match status" value="1"/>
</dbReference>
<feature type="domain" description="HTH cro/C1-type" evidence="2">
    <location>
        <begin position="18"/>
        <end position="60"/>
    </location>
</feature>
<dbReference type="CDD" id="cd00093">
    <property type="entry name" value="HTH_XRE"/>
    <property type="match status" value="1"/>
</dbReference>
<dbReference type="SMART" id="SM00530">
    <property type="entry name" value="HTH_XRE"/>
    <property type="match status" value="1"/>
</dbReference>
<dbReference type="PROSITE" id="PS50943">
    <property type="entry name" value="HTH_CROC1"/>
    <property type="match status" value="1"/>
</dbReference>
<keyword evidence="4" id="KW-1185">Reference proteome</keyword>
<reference evidence="3 4" key="1">
    <citation type="submission" date="2024-05" db="EMBL/GenBank/DDBJ databases">
        <authorList>
            <person name="Haq I."/>
            <person name="Ullah Z."/>
            <person name="Ahmad R."/>
            <person name="Li M."/>
            <person name="Tong Y."/>
        </authorList>
    </citation>
    <scope>NUCLEOTIDE SEQUENCE [LARGE SCALE GENOMIC DNA]</scope>
    <source>
        <strain evidence="3 4">16A2E</strain>
    </source>
</reference>
<evidence type="ECO:0000313" key="4">
    <source>
        <dbReference type="Proteomes" id="UP001444625"/>
    </source>
</evidence>
<dbReference type="PANTHER" id="PTHR46558">
    <property type="entry name" value="TRACRIPTIONAL REGULATORY PROTEIN-RELATED-RELATED"/>
    <property type="match status" value="1"/>
</dbReference>
<dbReference type="Proteomes" id="UP001444625">
    <property type="component" value="Unassembled WGS sequence"/>
</dbReference>
<keyword evidence="1" id="KW-0238">DNA-binding</keyword>
<dbReference type="InterPro" id="IPR001387">
    <property type="entry name" value="Cro/C1-type_HTH"/>
</dbReference>
<sequence length="76" mass="8695">MRHKLRNVRLGKGYKDVEEISNKIGISASYYYKIEQGKRTPGIVLAKKIADILDHTVDELFFNSNLDEVSNNKKAI</sequence>
<evidence type="ECO:0000256" key="1">
    <source>
        <dbReference type="ARBA" id="ARBA00023125"/>
    </source>
</evidence>
<dbReference type="RefSeq" id="WP_345823270.1">
    <property type="nucleotide sequence ID" value="NZ_JBDIML010000001.1"/>
</dbReference>
<organism evidence="3 4">
    <name type="scientific">Ornithinibacillus xuwenensis</name>
    <dbReference type="NCBI Taxonomy" id="3144668"/>
    <lineage>
        <taxon>Bacteria</taxon>
        <taxon>Bacillati</taxon>
        <taxon>Bacillota</taxon>
        <taxon>Bacilli</taxon>
        <taxon>Bacillales</taxon>
        <taxon>Bacillaceae</taxon>
        <taxon>Ornithinibacillus</taxon>
    </lineage>
</organism>
<dbReference type="InterPro" id="IPR010982">
    <property type="entry name" value="Lambda_DNA-bd_dom_sf"/>
</dbReference>
<dbReference type="EMBL" id="JBDIML010000001">
    <property type="protein sequence ID" value="MEN2765796.1"/>
    <property type="molecule type" value="Genomic_DNA"/>
</dbReference>